<dbReference type="InterPro" id="IPR002577">
    <property type="entry name" value="HTH_HxlR"/>
</dbReference>
<evidence type="ECO:0000313" key="6">
    <source>
        <dbReference type="Proteomes" id="UP001168528"/>
    </source>
</evidence>
<dbReference type="Proteomes" id="UP001168528">
    <property type="component" value="Unassembled WGS sequence"/>
</dbReference>
<dbReference type="EMBL" id="JAUKPO010000026">
    <property type="protein sequence ID" value="MDO1450165.1"/>
    <property type="molecule type" value="Genomic_DNA"/>
</dbReference>
<dbReference type="PROSITE" id="PS51118">
    <property type="entry name" value="HTH_HXLR"/>
    <property type="match status" value="1"/>
</dbReference>
<accession>A0ABT8RDQ0</accession>
<evidence type="ECO:0000256" key="3">
    <source>
        <dbReference type="ARBA" id="ARBA00023163"/>
    </source>
</evidence>
<reference evidence="5" key="1">
    <citation type="submission" date="2023-07" db="EMBL/GenBank/DDBJ databases">
        <title>The genome sequence of Rhodocytophaga aerolata KACC 12507.</title>
        <authorList>
            <person name="Zhang X."/>
        </authorList>
    </citation>
    <scope>NUCLEOTIDE SEQUENCE</scope>
    <source>
        <strain evidence="5">KACC 12507</strain>
    </source>
</reference>
<dbReference type="Gene3D" id="1.10.10.10">
    <property type="entry name" value="Winged helix-like DNA-binding domain superfamily/Winged helix DNA-binding domain"/>
    <property type="match status" value="1"/>
</dbReference>
<evidence type="ECO:0000313" key="5">
    <source>
        <dbReference type="EMBL" id="MDO1450165.1"/>
    </source>
</evidence>
<protein>
    <submittedName>
        <fullName evidence="5">Helix-turn-helix domain-containing protein</fullName>
    </submittedName>
</protein>
<dbReference type="SUPFAM" id="SSF46785">
    <property type="entry name" value="Winged helix' DNA-binding domain"/>
    <property type="match status" value="1"/>
</dbReference>
<evidence type="ECO:0000256" key="2">
    <source>
        <dbReference type="ARBA" id="ARBA00023125"/>
    </source>
</evidence>
<keyword evidence="1" id="KW-0805">Transcription regulation</keyword>
<keyword evidence="3" id="KW-0804">Transcription</keyword>
<dbReference type="RefSeq" id="WP_302040968.1">
    <property type="nucleotide sequence ID" value="NZ_JAUKPO010000026.1"/>
</dbReference>
<name>A0ABT8RDQ0_9BACT</name>
<feature type="domain" description="HTH hxlR-type" evidence="4">
    <location>
        <begin position="19"/>
        <end position="117"/>
    </location>
</feature>
<organism evidence="5 6">
    <name type="scientific">Rhodocytophaga aerolata</name>
    <dbReference type="NCBI Taxonomy" id="455078"/>
    <lineage>
        <taxon>Bacteria</taxon>
        <taxon>Pseudomonadati</taxon>
        <taxon>Bacteroidota</taxon>
        <taxon>Cytophagia</taxon>
        <taxon>Cytophagales</taxon>
        <taxon>Rhodocytophagaceae</taxon>
        <taxon>Rhodocytophaga</taxon>
    </lineage>
</organism>
<dbReference type="InterPro" id="IPR036388">
    <property type="entry name" value="WH-like_DNA-bd_sf"/>
</dbReference>
<dbReference type="PANTHER" id="PTHR33204">
    <property type="entry name" value="TRANSCRIPTIONAL REGULATOR, MARR FAMILY"/>
    <property type="match status" value="1"/>
</dbReference>
<evidence type="ECO:0000256" key="1">
    <source>
        <dbReference type="ARBA" id="ARBA00023015"/>
    </source>
</evidence>
<gene>
    <name evidence="5" type="ORF">Q0590_28045</name>
</gene>
<keyword evidence="6" id="KW-1185">Reference proteome</keyword>
<keyword evidence="2" id="KW-0238">DNA-binding</keyword>
<proteinExistence type="predicted"/>
<dbReference type="InterPro" id="IPR036390">
    <property type="entry name" value="WH_DNA-bd_sf"/>
</dbReference>
<dbReference type="PANTHER" id="PTHR33204:SF29">
    <property type="entry name" value="TRANSCRIPTIONAL REGULATOR"/>
    <property type="match status" value="1"/>
</dbReference>
<sequence>MQKKDKTYYIIIGEKTYYCPVEVAMDVVGGKWKGVVIWYLQEQTLRFSELKKCIITISEKALIRELRELEQAGIVTRTVYAQVPPRVEYSLSEFGRGISSLISEISKFGEVYAQRFGQVVEQLPQK</sequence>
<comment type="caution">
    <text evidence="5">The sequence shown here is derived from an EMBL/GenBank/DDBJ whole genome shotgun (WGS) entry which is preliminary data.</text>
</comment>
<evidence type="ECO:0000259" key="4">
    <source>
        <dbReference type="PROSITE" id="PS51118"/>
    </source>
</evidence>
<dbReference type="Pfam" id="PF01638">
    <property type="entry name" value="HxlR"/>
    <property type="match status" value="1"/>
</dbReference>